<proteinExistence type="inferred from homology"/>
<keyword evidence="8" id="KW-1185">Reference proteome</keyword>
<dbReference type="OrthoDB" id="342192at2759"/>
<keyword evidence="6" id="KW-0687">Ribonucleoprotein</keyword>
<dbReference type="Proteomes" id="UP000186804">
    <property type="component" value="Unassembled WGS sequence"/>
</dbReference>
<evidence type="ECO:0000256" key="5">
    <source>
        <dbReference type="ARBA" id="ARBA00023135"/>
    </source>
</evidence>
<dbReference type="EMBL" id="LRBS01000067">
    <property type="protein sequence ID" value="OII76152.1"/>
    <property type="molecule type" value="Genomic_DNA"/>
</dbReference>
<evidence type="ECO:0000256" key="1">
    <source>
        <dbReference type="ARBA" id="ARBA00004496"/>
    </source>
</evidence>
<dbReference type="GeneID" id="92364735"/>
<dbReference type="SUPFAM" id="SSF54762">
    <property type="entry name" value="Signal recognition particle alu RNA binding heterodimer, SRP9/14"/>
    <property type="match status" value="1"/>
</dbReference>
<sequence length="109" mass="12888">MLELDIRKFLDELFSMLQNKKNTRSIRLSIKRYYPEINGCRKKRRTQENKLESSNKLSSKSFSLIRLSDGKRRKSRTIIKSQSEIEEIINNIGNCISKSDYLRNNKSKS</sequence>
<keyword evidence="5" id="KW-0733">Signal recognition particle</keyword>
<evidence type="ECO:0000256" key="2">
    <source>
        <dbReference type="ARBA" id="ARBA00010349"/>
    </source>
</evidence>
<comment type="caution">
    <text evidence="7">The sequence shown here is derived from an EMBL/GenBank/DDBJ whole genome shotgun (WGS) entry which is preliminary data.</text>
</comment>
<comment type="subcellular location">
    <subcellularLocation>
        <location evidence="1">Cytoplasm</location>
    </subcellularLocation>
</comment>
<dbReference type="Gene3D" id="3.30.720.10">
    <property type="entry name" value="Signal recognition particle alu RNA binding heterodimer, srp9/1"/>
    <property type="match status" value="1"/>
</dbReference>
<protein>
    <submittedName>
        <fullName evidence="7">Uncharacterized protein</fullName>
    </submittedName>
</protein>
<keyword evidence="4" id="KW-0694">RNA-binding</keyword>
<dbReference type="Pfam" id="PF02290">
    <property type="entry name" value="SRP14"/>
    <property type="match status" value="1"/>
</dbReference>
<name>A0A1J4MPP4_9CRYT</name>
<comment type="similarity">
    <text evidence="2">Belongs to the SRP14 family.</text>
</comment>
<dbReference type="GO" id="GO:0008312">
    <property type="term" value="F:7S RNA binding"/>
    <property type="evidence" value="ECO:0007669"/>
    <property type="project" value="InterPro"/>
</dbReference>
<evidence type="ECO:0000313" key="8">
    <source>
        <dbReference type="Proteomes" id="UP000186804"/>
    </source>
</evidence>
<dbReference type="VEuPathDB" id="CryptoDB:cand_005500"/>
<dbReference type="InterPro" id="IPR003210">
    <property type="entry name" value="Signal_recog_particle_SRP14"/>
</dbReference>
<dbReference type="RefSeq" id="XP_067067998.1">
    <property type="nucleotide sequence ID" value="XM_067210791.1"/>
</dbReference>
<evidence type="ECO:0000256" key="3">
    <source>
        <dbReference type="ARBA" id="ARBA00022490"/>
    </source>
</evidence>
<reference evidence="7 8" key="1">
    <citation type="submission" date="2016-10" db="EMBL/GenBank/DDBJ databases">
        <title>Reductive evolution of mitochondrial metabolism and differential evolution of invasion-related proteins in Cryptosporidium.</title>
        <authorList>
            <person name="Liu S."/>
            <person name="Roellig D.M."/>
            <person name="Guo Y."/>
            <person name="Li N."/>
            <person name="Frace M.A."/>
            <person name="Tang K."/>
            <person name="Zhang L."/>
            <person name="Feng Y."/>
            <person name="Xiao L."/>
        </authorList>
    </citation>
    <scope>NUCLEOTIDE SEQUENCE [LARGE SCALE GENOMIC DNA]</scope>
    <source>
        <strain evidence="7">30847</strain>
    </source>
</reference>
<organism evidence="7 8">
    <name type="scientific">Cryptosporidium andersoni</name>
    <dbReference type="NCBI Taxonomy" id="117008"/>
    <lineage>
        <taxon>Eukaryota</taxon>
        <taxon>Sar</taxon>
        <taxon>Alveolata</taxon>
        <taxon>Apicomplexa</taxon>
        <taxon>Conoidasida</taxon>
        <taxon>Coccidia</taxon>
        <taxon>Eucoccidiorida</taxon>
        <taxon>Eimeriorina</taxon>
        <taxon>Cryptosporidiidae</taxon>
        <taxon>Cryptosporidium</taxon>
    </lineage>
</organism>
<accession>A0A1J4MPP4</accession>
<dbReference type="GO" id="GO:0030942">
    <property type="term" value="F:endoplasmic reticulum signal peptide binding"/>
    <property type="evidence" value="ECO:0007669"/>
    <property type="project" value="InterPro"/>
</dbReference>
<dbReference type="GO" id="GO:0005786">
    <property type="term" value="C:signal recognition particle, endoplasmic reticulum targeting"/>
    <property type="evidence" value="ECO:0007669"/>
    <property type="project" value="UniProtKB-KW"/>
</dbReference>
<dbReference type="AlphaFoldDB" id="A0A1J4MPP4"/>
<evidence type="ECO:0000313" key="7">
    <source>
        <dbReference type="EMBL" id="OII76152.1"/>
    </source>
</evidence>
<evidence type="ECO:0000256" key="6">
    <source>
        <dbReference type="ARBA" id="ARBA00023274"/>
    </source>
</evidence>
<gene>
    <name evidence="7" type="ORF">cand_005500</name>
</gene>
<dbReference type="GO" id="GO:0006614">
    <property type="term" value="P:SRP-dependent cotranslational protein targeting to membrane"/>
    <property type="evidence" value="ECO:0007669"/>
    <property type="project" value="InterPro"/>
</dbReference>
<dbReference type="InterPro" id="IPR009018">
    <property type="entry name" value="Signal_recog_particle_SRP9/14"/>
</dbReference>
<keyword evidence="3" id="KW-0963">Cytoplasm</keyword>
<evidence type="ECO:0000256" key="4">
    <source>
        <dbReference type="ARBA" id="ARBA00022884"/>
    </source>
</evidence>